<dbReference type="EMBL" id="KN831794">
    <property type="protein sequence ID" value="KIM37832.1"/>
    <property type="molecule type" value="Genomic_DNA"/>
</dbReference>
<dbReference type="Proteomes" id="UP000053424">
    <property type="component" value="Unassembled WGS sequence"/>
</dbReference>
<sequence>MVGFYEHWSDYMRCGQGDYTTSNKQARSMEIQNRSFFRLRIRHRAEFAMLTVDARR</sequence>
<reference evidence="2" key="2">
    <citation type="submission" date="2015-01" db="EMBL/GenBank/DDBJ databases">
        <title>Evolutionary Origins and Diversification of the Mycorrhizal Mutualists.</title>
        <authorList>
            <consortium name="DOE Joint Genome Institute"/>
            <consortium name="Mycorrhizal Genomics Consortium"/>
            <person name="Kohler A."/>
            <person name="Kuo A."/>
            <person name="Nagy L.G."/>
            <person name="Floudas D."/>
            <person name="Copeland A."/>
            <person name="Barry K.W."/>
            <person name="Cichocki N."/>
            <person name="Veneault-Fourrey C."/>
            <person name="LaButti K."/>
            <person name="Lindquist E.A."/>
            <person name="Lipzen A."/>
            <person name="Lundell T."/>
            <person name="Morin E."/>
            <person name="Murat C."/>
            <person name="Riley R."/>
            <person name="Ohm R."/>
            <person name="Sun H."/>
            <person name="Tunlid A."/>
            <person name="Henrissat B."/>
            <person name="Grigoriev I.V."/>
            <person name="Hibbett D.S."/>
            <person name="Martin F."/>
        </authorList>
    </citation>
    <scope>NUCLEOTIDE SEQUENCE [LARGE SCALE GENOMIC DNA]</scope>
    <source>
        <strain evidence="2">h7</strain>
    </source>
</reference>
<dbReference type="HOGENOM" id="CLU_3014392_0_0_1"/>
<protein>
    <submittedName>
        <fullName evidence="1">Uncharacterized protein</fullName>
    </submittedName>
</protein>
<accession>A0A0C2Y9X3</accession>
<evidence type="ECO:0000313" key="2">
    <source>
        <dbReference type="Proteomes" id="UP000053424"/>
    </source>
</evidence>
<proteinExistence type="predicted"/>
<evidence type="ECO:0000313" key="1">
    <source>
        <dbReference type="EMBL" id="KIM37832.1"/>
    </source>
</evidence>
<reference evidence="1 2" key="1">
    <citation type="submission" date="2014-04" db="EMBL/GenBank/DDBJ databases">
        <authorList>
            <consortium name="DOE Joint Genome Institute"/>
            <person name="Kuo A."/>
            <person name="Gay G."/>
            <person name="Dore J."/>
            <person name="Kohler A."/>
            <person name="Nagy L.G."/>
            <person name="Floudas D."/>
            <person name="Copeland A."/>
            <person name="Barry K.W."/>
            <person name="Cichocki N."/>
            <person name="Veneault-Fourrey C."/>
            <person name="LaButti K."/>
            <person name="Lindquist E.A."/>
            <person name="Lipzen A."/>
            <person name="Lundell T."/>
            <person name="Morin E."/>
            <person name="Murat C."/>
            <person name="Sun H."/>
            <person name="Tunlid A."/>
            <person name="Henrissat B."/>
            <person name="Grigoriev I.V."/>
            <person name="Hibbett D.S."/>
            <person name="Martin F."/>
            <person name="Nordberg H.P."/>
            <person name="Cantor M.N."/>
            <person name="Hua S.X."/>
        </authorList>
    </citation>
    <scope>NUCLEOTIDE SEQUENCE [LARGE SCALE GENOMIC DNA]</scope>
    <source>
        <strain evidence="2">h7</strain>
    </source>
</reference>
<organism evidence="1 2">
    <name type="scientific">Hebeloma cylindrosporum</name>
    <dbReference type="NCBI Taxonomy" id="76867"/>
    <lineage>
        <taxon>Eukaryota</taxon>
        <taxon>Fungi</taxon>
        <taxon>Dikarya</taxon>
        <taxon>Basidiomycota</taxon>
        <taxon>Agaricomycotina</taxon>
        <taxon>Agaricomycetes</taxon>
        <taxon>Agaricomycetidae</taxon>
        <taxon>Agaricales</taxon>
        <taxon>Agaricineae</taxon>
        <taxon>Hymenogastraceae</taxon>
        <taxon>Hebeloma</taxon>
    </lineage>
</organism>
<gene>
    <name evidence="1" type="ORF">M413DRAFT_448117</name>
</gene>
<keyword evidence="2" id="KW-1185">Reference proteome</keyword>
<dbReference type="AlphaFoldDB" id="A0A0C2Y9X3"/>
<name>A0A0C2Y9X3_HEBCY</name>